<reference evidence="2 3" key="1">
    <citation type="submission" date="2024-08" db="EMBL/GenBank/DDBJ databases">
        <authorList>
            <person name="Cucini C."/>
            <person name="Frati F."/>
        </authorList>
    </citation>
    <scope>NUCLEOTIDE SEQUENCE [LARGE SCALE GENOMIC DNA]</scope>
</reference>
<gene>
    <name evidence="2" type="ORF">ODALV1_LOCUS1096</name>
</gene>
<dbReference type="EMBL" id="CAXLJM020000004">
    <property type="protein sequence ID" value="CAL8070150.1"/>
    <property type="molecule type" value="Genomic_DNA"/>
</dbReference>
<dbReference type="Proteomes" id="UP001642540">
    <property type="component" value="Unassembled WGS sequence"/>
</dbReference>
<evidence type="ECO:0000256" key="1">
    <source>
        <dbReference type="SAM" id="Phobius"/>
    </source>
</evidence>
<keyword evidence="3" id="KW-1185">Reference proteome</keyword>
<keyword evidence="1" id="KW-1133">Transmembrane helix</keyword>
<feature type="transmembrane region" description="Helical" evidence="1">
    <location>
        <begin position="12"/>
        <end position="29"/>
    </location>
</feature>
<proteinExistence type="predicted"/>
<evidence type="ECO:0000313" key="3">
    <source>
        <dbReference type="Proteomes" id="UP001642540"/>
    </source>
</evidence>
<accession>A0ABP1PKM1</accession>
<name>A0ABP1PKM1_9HEXA</name>
<protein>
    <submittedName>
        <fullName evidence="2">Uncharacterized protein</fullName>
    </submittedName>
</protein>
<keyword evidence="1" id="KW-0812">Transmembrane</keyword>
<evidence type="ECO:0000313" key="2">
    <source>
        <dbReference type="EMBL" id="CAL8070150.1"/>
    </source>
</evidence>
<keyword evidence="1" id="KW-0472">Membrane</keyword>
<comment type="caution">
    <text evidence="2">The sequence shown here is derived from an EMBL/GenBank/DDBJ whole genome shotgun (WGS) entry which is preliminary data.</text>
</comment>
<sequence>MKGLTLAVSRFLPAISIFLVYRVMFMILADECDVGWVPPDWDPNDKYPHPCWKLQDTSNRVKHHGDNCTINRTNLVNDTDEPMLIIDPCMDEENRNFMECVLDYLPKLPANETGHGNGTCQCYRYWLSADGNRILTKSPYNHSMNPKNTSENWFYYNEELDECVIERGKRCAMLATEVTPYLCGNGTTCTGRLDPGDPDFIICEKPESFS</sequence>
<organism evidence="2 3">
    <name type="scientific">Orchesella dallaii</name>
    <dbReference type="NCBI Taxonomy" id="48710"/>
    <lineage>
        <taxon>Eukaryota</taxon>
        <taxon>Metazoa</taxon>
        <taxon>Ecdysozoa</taxon>
        <taxon>Arthropoda</taxon>
        <taxon>Hexapoda</taxon>
        <taxon>Collembola</taxon>
        <taxon>Entomobryomorpha</taxon>
        <taxon>Entomobryoidea</taxon>
        <taxon>Orchesellidae</taxon>
        <taxon>Orchesellinae</taxon>
        <taxon>Orchesella</taxon>
    </lineage>
</organism>